<dbReference type="Gene3D" id="2.40.30.60">
    <property type="entry name" value="RimM"/>
    <property type="match status" value="1"/>
</dbReference>
<dbReference type="SUPFAM" id="SSF50346">
    <property type="entry name" value="PRC-barrel domain"/>
    <property type="match status" value="1"/>
</dbReference>
<keyword evidence="4 5" id="KW-0143">Chaperone</keyword>
<reference evidence="8" key="1">
    <citation type="submission" date="2015-10" db="EMBL/GenBank/DDBJ databases">
        <title>Draft genome sequence of Salegentibacter mishustinae KCTC 12263.</title>
        <authorList>
            <person name="Lin W."/>
            <person name="Zheng Q."/>
        </authorList>
    </citation>
    <scope>NUCLEOTIDE SEQUENCE [LARGE SCALE GENOMIC DNA]</scope>
    <source>
        <strain evidence="8">KCTC 12263</strain>
    </source>
</reference>
<comment type="subcellular location">
    <subcellularLocation>
        <location evidence="5">Cytoplasm</location>
    </subcellularLocation>
</comment>
<dbReference type="EMBL" id="LKTP01000034">
    <property type="protein sequence ID" value="KRG27970.1"/>
    <property type="molecule type" value="Genomic_DNA"/>
</dbReference>
<evidence type="ECO:0000313" key="8">
    <source>
        <dbReference type="EMBL" id="KRG27970.1"/>
    </source>
</evidence>
<dbReference type="InterPro" id="IPR036976">
    <property type="entry name" value="RimM_N_sf"/>
</dbReference>
<evidence type="ECO:0000256" key="3">
    <source>
        <dbReference type="ARBA" id="ARBA00022552"/>
    </source>
</evidence>
<evidence type="ECO:0000259" key="6">
    <source>
        <dbReference type="Pfam" id="PF01782"/>
    </source>
</evidence>
<evidence type="ECO:0000256" key="1">
    <source>
        <dbReference type="ARBA" id="ARBA00022490"/>
    </source>
</evidence>
<dbReference type="Pfam" id="PF24986">
    <property type="entry name" value="PRC_RimM"/>
    <property type="match status" value="1"/>
</dbReference>
<name>A0A0Q9ZCV9_9FLAO</name>
<comment type="caution">
    <text evidence="8">The sequence shown here is derived from an EMBL/GenBank/DDBJ whole genome shotgun (WGS) entry which is preliminary data.</text>
</comment>
<dbReference type="GO" id="GO:0042274">
    <property type="term" value="P:ribosomal small subunit biogenesis"/>
    <property type="evidence" value="ECO:0007669"/>
    <property type="project" value="UniProtKB-UniRule"/>
</dbReference>
<dbReference type="SUPFAM" id="SSF50447">
    <property type="entry name" value="Translation proteins"/>
    <property type="match status" value="1"/>
</dbReference>
<dbReference type="AlphaFoldDB" id="A0A0Q9ZCV9"/>
<evidence type="ECO:0000256" key="2">
    <source>
        <dbReference type="ARBA" id="ARBA00022517"/>
    </source>
</evidence>
<evidence type="ECO:0000256" key="4">
    <source>
        <dbReference type="ARBA" id="ARBA00023186"/>
    </source>
</evidence>
<dbReference type="GO" id="GO:0005840">
    <property type="term" value="C:ribosome"/>
    <property type="evidence" value="ECO:0007669"/>
    <property type="project" value="InterPro"/>
</dbReference>
<dbReference type="GO" id="GO:0043022">
    <property type="term" value="F:ribosome binding"/>
    <property type="evidence" value="ECO:0007669"/>
    <property type="project" value="InterPro"/>
</dbReference>
<dbReference type="GO" id="GO:0005737">
    <property type="term" value="C:cytoplasm"/>
    <property type="evidence" value="ECO:0007669"/>
    <property type="project" value="UniProtKB-SubCell"/>
</dbReference>
<dbReference type="RefSeq" id="WP_057482642.1">
    <property type="nucleotide sequence ID" value="NZ_BMWR01000004.1"/>
</dbReference>
<organism evidence="8 9">
    <name type="scientific">Salegentibacter mishustinae</name>
    <dbReference type="NCBI Taxonomy" id="270918"/>
    <lineage>
        <taxon>Bacteria</taxon>
        <taxon>Pseudomonadati</taxon>
        <taxon>Bacteroidota</taxon>
        <taxon>Flavobacteriia</taxon>
        <taxon>Flavobacteriales</taxon>
        <taxon>Flavobacteriaceae</taxon>
        <taxon>Salegentibacter</taxon>
    </lineage>
</organism>
<keyword evidence="2 5" id="KW-0690">Ribosome biogenesis</keyword>
<comment type="function">
    <text evidence="5">An accessory protein needed during the final step in the assembly of 30S ribosomal subunit, possibly for assembly of the head region. Essential for efficient processing of 16S rRNA. May be needed both before and after RbfA during the maturation of 16S rRNA. It has affinity for free ribosomal 30S subunits but not for 70S ribosomes.</text>
</comment>
<keyword evidence="9" id="KW-1185">Reference proteome</keyword>
<comment type="domain">
    <text evidence="5">The PRC barrel domain binds ribosomal protein uS19.</text>
</comment>
<protein>
    <recommendedName>
        <fullName evidence="5">Ribosome maturation factor RimM</fullName>
    </recommendedName>
</protein>
<keyword evidence="3 5" id="KW-0698">rRNA processing</keyword>
<evidence type="ECO:0000256" key="5">
    <source>
        <dbReference type="HAMAP-Rule" id="MF_00014"/>
    </source>
</evidence>
<accession>A0A0Q9ZCV9</accession>
<dbReference type="NCBIfam" id="TIGR02273">
    <property type="entry name" value="16S_RimM"/>
    <property type="match status" value="1"/>
</dbReference>
<dbReference type="InterPro" id="IPR011961">
    <property type="entry name" value="RimM"/>
</dbReference>
<dbReference type="PANTHER" id="PTHR33692:SF1">
    <property type="entry name" value="RIBOSOME MATURATION FACTOR RIMM"/>
    <property type="match status" value="1"/>
</dbReference>
<dbReference type="InterPro" id="IPR056792">
    <property type="entry name" value="PRC_RimM"/>
</dbReference>
<evidence type="ECO:0000259" key="7">
    <source>
        <dbReference type="Pfam" id="PF24986"/>
    </source>
</evidence>
<dbReference type="InterPro" id="IPR009000">
    <property type="entry name" value="Transl_B-barrel_sf"/>
</dbReference>
<proteinExistence type="inferred from homology"/>
<dbReference type="Gene3D" id="2.30.30.240">
    <property type="entry name" value="PRC-barrel domain"/>
    <property type="match status" value="1"/>
</dbReference>
<dbReference type="Pfam" id="PF01782">
    <property type="entry name" value="RimM"/>
    <property type="match status" value="1"/>
</dbReference>
<evidence type="ECO:0000313" key="9">
    <source>
        <dbReference type="Proteomes" id="UP000051643"/>
    </source>
</evidence>
<dbReference type="STRING" id="270918.APR42_09490"/>
<gene>
    <name evidence="5" type="primary">rimM</name>
    <name evidence="8" type="ORF">APR42_09490</name>
</gene>
<feature type="domain" description="Ribosome maturation factor RimM PRC barrel" evidence="7">
    <location>
        <begin position="103"/>
        <end position="169"/>
    </location>
</feature>
<dbReference type="Proteomes" id="UP000051643">
    <property type="component" value="Unassembled WGS sequence"/>
</dbReference>
<sequence>MTKDECFFLGKIVGKFSFKGEVLIKLDTDVPEMYLEMESVLIEYNENLVPFFIERSSLQKSTLLRVKFEDIETEEDAEDLVGALTYLPLTMLPELEDDQFYFHEIIGFDVIDATHGNIGKITSINDSTAQALFEIQKDEKQILIPMNDEFIDKIDKENNTIYLTTPEGLVELYIG</sequence>
<dbReference type="InterPro" id="IPR011033">
    <property type="entry name" value="PRC_barrel-like_sf"/>
</dbReference>
<dbReference type="OrthoDB" id="9810331at2"/>
<dbReference type="HAMAP" id="MF_00014">
    <property type="entry name" value="Ribosome_mat_RimM"/>
    <property type="match status" value="1"/>
</dbReference>
<dbReference type="InterPro" id="IPR002676">
    <property type="entry name" value="RimM_N"/>
</dbReference>
<dbReference type="GO" id="GO:0006364">
    <property type="term" value="P:rRNA processing"/>
    <property type="evidence" value="ECO:0007669"/>
    <property type="project" value="UniProtKB-UniRule"/>
</dbReference>
<keyword evidence="1 5" id="KW-0963">Cytoplasm</keyword>
<feature type="domain" description="RimM N-terminal" evidence="6">
    <location>
        <begin position="9"/>
        <end position="87"/>
    </location>
</feature>
<comment type="similarity">
    <text evidence="5">Belongs to the RimM family.</text>
</comment>
<comment type="subunit">
    <text evidence="5">Binds ribosomal protein uS19.</text>
</comment>
<dbReference type="PANTHER" id="PTHR33692">
    <property type="entry name" value="RIBOSOME MATURATION FACTOR RIMM"/>
    <property type="match status" value="1"/>
</dbReference>